<evidence type="ECO:0000256" key="6">
    <source>
        <dbReference type="ARBA" id="ARBA00023146"/>
    </source>
</evidence>
<evidence type="ECO:0000313" key="10">
    <source>
        <dbReference type="EMBL" id="ROP42422.1"/>
    </source>
</evidence>
<comment type="similarity">
    <text evidence="7">Belongs to the class-I aminoacyl-tRNA synthetase family.</text>
</comment>
<dbReference type="OrthoDB" id="9810191at2"/>
<keyword evidence="3 7" id="KW-0547">Nucleotide-binding</keyword>
<dbReference type="EC" id="6.1.1.10" evidence="1"/>
<name>A0A3N1HJL1_9PSEU</name>
<keyword evidence="6 7" id="KW-0030">Aminoacyl-tRNA synthetase</keyword>
<dbReference type="InterPro" id="IPR041872">
    <property type="entry name" value="Anticodon_Met"/>
</dbReference>
<dbReference type="InterPro" id="IPR009080">
    <property type="entry name" value="tRNAsynth_Ia_anticodon-bd"/>
</dbReference>
<dbReference type="InterPro" id="IPR002300">
    <property type="entry name" value="aa-tRNA-synth_Ia"/>
</dbReference>
<dbReference type="Pfam" id="PF00133">
    <property type="entry name" value="tRNA-synt_1"/>
    <property type="match status" value="1"/>
</dbReference>
<dbReference type="GO" id="GO:0005524">
    <property type="term" value="F:ATP binding"/>
    <property type="evidence" value="ECO:0007669"/>
    <property type="project" value="UniProtKB-KW"/>
</dbReference>
<dbReference type="InterPro" id="IPR014729">
    <property type="entry name" value="Rossmann-like_a/b/a_fold"/>
</dbReference>
<comment type="caution">
    <text evidence="10">The sequence shown here is derived from an EMBL/GenBank/DDBJ whole genome shotgun (WGS) entry which is preliminary data.</text>
</comment>
<dbReference type="InterPro" id="IPR033911">
    <property type="entry name" value="MetRS_core"/>
</dbReference>
<dbReference type="RefSeq" id="WP_123747374.1">
    <property type="nucleotide sequence ID" value="NZ_RJKM01000001.1"/>
</dbReference>
<dbReference type="Gene3D" id="3.40.50.620">
    <property type="entry name" value="HUPs"/>
    <property type="match status" value="1"/>
</dbReference>
<dbReference type="InterPro" id="IPR015413">
    <property type="entry name" value="Methionyl/Leucyl_tRNA_Synth"/>
</dbReference>
<evidence type="ECO:0000256" key="4">
    <source>
        <dbReference type="ARBA" id="ARBA00022840"/>
    </source>
</evidence>
<dbReference type="GO" id="GO:0004825">
    <property type="term" value="F:methionine-tRNA ligase activity"/>
    <property type="evidence" value="ECO:0007669"/>
    <property type="project" value="UniProtKB-EC"/>
</dbReference>
<gene>
    <name evidence="10" type="ORF">EDD40_7922</name>
</gene>
<organism evidence="10 11">
    <name type="scientific">Saccharothrix texasensis</name>
    <dbReference type="NCBI Taxonomy" id="103734"/>
    <lineage>
        <taxon>Bacteria</taxon>
        <taxon>Bacillati</taxon>
        <taxon>Actinomycetota</taxon>
        <taxon>Actinomycetes</taxon>
        <taxon>Pseudonocardiales</taxon>
        <taxon>Pseudonocardiaceae</taxon>
        <taxon>Saccharothrix</taxon>
    </lineage>
</organism>
<protein>
    <recommendedName>
        <fullName evidence="1">methionine--tRNA ligase</fullName>
        <ecNumber evidence="1">6.1.1.10</ecNumber>
    </recommendedName>
</protein>
<feature type="domain" description="Aminoacyl-tRNA synthetase class Ia" evidence="8">
    <location>
        <begin position="2"/>
        <end position="51"/>
    </location>
</feature>
<dbReference type="Gene3D" id="2.170.220.10">
    <property type="match status" value="1"/>
</dbReference>
<accession>A0A3N1HJL1</accession>
<dbReference type="Pfam" id="PF09334">
    <property type="entry name" value="tRNA-synt_1g"/>
    <property type="match status" value="1"/>
</dbReference>
<reference evidence="10 11" key="1">
    <citation type="submission" date="2018-11" db="EMBL/GenBank/DDBJ databases">
        <title>Sequencing the genomes of 1000 actinobacteria strains.</title>
        <authorList>
            <person name="Klenk H.-P."/>
        </authorList>
    </citation>
    <scope>NUCLEOTIDE SEQUENCE [LARGE SCALE GENOMIC DNA]</scope>
    <source>
        <strain evidence="10 11">DSM 44231</strain>
    </source>
</reference>
<dbReference type="PANTHER" id="PTHR43326">
    <property type="entry name" value="METHIONYL-TRNA SYNTHETASE"/>
    <property type="match status" value="1"/>
</dbReference>
<keyword evidence="5 7" id="KW-0648">Protein biosynthesis</keyword>
<dbReference type="SUPFAM" id="SSF52374">
    <property type="entry name" value="Nucleotidylyl transferase"/>
    <property type="match status" value="1"/>
</dbReference>
<feature type="domain" description="Methionyl/Leucyl tRNA synthetase" evidence="9">
    <location>
        <begin position="134"/>
        <end position="362"/>
    </location>
</feature>
<evidence type="ECO:0000256" key="2">
    <source>
        <dbReference type="ARBA" id="ARBA00022598"/>
    </source>
</evidence>
<sequence length="498" mass="55779">MPRFYVTTAIPYVNSRPHLGFALELVQADVLARHHRLRGDRVRFLTGTDDNSLKNVLAARAEGVSTGDLVDRNSAAFAALRDPLALSFTDFIRTSRDARHRTGVERLWRACAHDLYRHHYEGLYCVGCEQFYAPADLVDGRCPEHEVEPQRVAEENWFFRLSRHADRLRDLVLDGTVRIEPAARRNEVLAFIAAGLRDFSVSRSRERAHGWGIPVPGDPDQVVYVWWDALGNYITSLGYGGEGSNYRRWWVRGDRRVHVIGKGVVRFHAVYWLAMLLSAGEPLPTDILVHDYLTTDGRKISKSAGAAVDPVALADRYGPDAVRWWLLRDVPRVGDADFTEARLVARANEDLANGLGNLVSRVTVMVHRYRDGRPPVGAVPDADAEPVAKACREAPDLVRAAVDDFDFRRATAAVWRIVEEANRYVEQVRPWDLARAERGGDTGAGRRLDSALSALLAACRVLARELTPFVPTLAARVSEQCVTLSGELPQPQPLFPRW</sequence>
<evidence type="ECO:0000256" key="7">
    <source>
        <dbReference type="RuleBase" id="RU363039"/>
    </source>
</evidence>
<dbReference type="PRINTS" id="PR01041">
    <property type="entry name" value="TRNASYNTHMET"/>
</dbReference>
<evidence type="ECO:0000256" key="5">
    <source>
        <dbReference type="ARBA" id="ARBA00022917"/>
    </source>
</evidence>
<dbReference type="AlphaFoldDB" id="A0A3N1HJL1"/>
<dbReference type="CDD" id="cd07957">
    <property type="entry name" value="Anticodon_Ia_Met"/>
    <property type="match status" value="1"/>
</dbReference>
<dbReference type="CDD" id="cd00814">
    <property type="entry name" value="MetRS_core"/>
    <property type="match status" value="1"/>
</dbReference>
<proteinExistence type="inferred from homology"/>
<evidence type="ECO:0000313" key="11">
    <source>
        <dbReference type="Proteomes" id="UP000268727"/>
    </source>
</evidence>
<dbReference type="GO" id="GO:0006431">
    <property type="term" value="P:methionyl-tRNA aminoacylation"/>
    <property type="evidence" value="ECO:0007669"/>
    <property type="project" value="InterPro"/>
</dbReference>
<keyword evidence="2 7" id="KW-0436">Ligase</keyword>
<dbReference type="EMBL" id="RJKM01000001">
    <property type="protein sequence ID" value="ROP42422.1"/>
    <property type="molecule type" value="Genomic_DNA"/>
</dbReference>
<keyword evidence="4 7" id="KW-0067">ATP-binding</keyword>
<dbReference type="SUPFAM" id="SSF47323">
    <property type="entry name" value="Anticodon-binding domain of a subclass of class I aminoacyl-tRNA synthetases"/>
    <property type="match status" value="1"/>
</dbReference>
<dbReference type="InterPro" id="IPR023457">
    <property type="entry name" value="Met-tRNA_synth_2"/>
</dbReference>
<evidence type="ECO:0000256" key="1">
    <source>
        <dbReference type="ARBA" id="ARBA00012838"/>
    </source>
</evidence>
<dbReference type="Gene3D" id="1.10.730.10">
    <property type="entry name" value="Isoleucyl-tRNA Synthetase, Domain 1"/>
    <property type="match status" value="1"/>
</dbReference>
<keyword evidence="11" id="KW-1185">Reference proteome</keyword>
<evidence type="ECO:0000256" key="3">
    <source>
        <dbReference type="ARBA" id="ARBA00022741"/>
    </source>
</evidence>
<evidence type="ECO:0000259" key="9">
    <source>
        <dbReference type="Pfam" id="PF09334"/>
    </source>
</evidence>
<dbReference type="PANTHER" id="PTHR43326:SF1">
    <property type="entry name" value="METHIONINE--TRNA LIGASE, MITOCHONDRIAL"/>
    <property type="match status" value="1"/>
</dbReference>
<dbReference type="Proteomes" id="UP000268727">
    <property type="component" value="Unassembled WGS sequence"/>
</dbReference>
<evidence type="ECO:0000259" key="8">
    <source>
        <dbReference type="Pfam" id="PF00133"/>
    </source>
</evidence>